<protein>
    <submittedName>
        <fullName evidence="1">Uncharacterized protein</fullName>
    </submittedName>
</protein>
<dbReference type="Proteomes" id="UP001597361">
    <property type="component" value="Unassembled WGS sequence"/>
</dbReference>
<proteinExistence type="predicted"/>
<keyword evidence="2" id="KW-1185">Reference proteome</keyword>
<reference evidence="2" key="1">
    <citation type="journal article" date="2019" name="Int. J. Syst. Evol. Microbiol.">
        <title>The Global Catalogue of Microorganisms (GCM) 10K type strain sequencing project: providing services to taxonomists for standard genome sequencing and annotation.</title>
        <authorList>
            <consortium name="The Broad Institute Genomics Platform"/>
            <consortium name="The Broad Institute Genome Sequencing Center for Infectious Disease"/>
            <person name="Wu L."/>
            <person name="Ma J."/>
        </authorList>
    </citation>
    <scope>NUCLEOTIDE SEQUENCE [LARGE SCALE GENOMIC DNA]</scope>
    <source>
        <strain evidence="2">CGMCC 1.15180</strain>
    </source>
</reference>
<comment type="caution">
    <text evidence="1">The sequence shown here is derived from an EMBL/GenBank/DDBJ whole genome shotgun (WGS) entry which is preliminary data.</text>
</comment>
<evidence type="ECO:0000313" key="2">
    <source>
        <dbReference type="Proteomes" id="UP001597361"/>
    </source>
</evidence>
<evidence type="ECO:0000313" key="1">
    <source>
        <dbReference type="EMBL" id="MFD2034906.1"/>
    </source>
</evidence>
<sequence length="105" mass="12219">MDEGFATYFGGAQRYYCLESSTQMALYGFQTLEVCFENKDELGVLIEEIVNFKNVFFGNFIKYLIDFHGSEYALHALKTNKTNDELDLLIDLHMLPDETFNDFVF</sequence>
<name>A0ABW4VMF7_9BACT</name>
<dbReference type="RefSeq" id="WP_376885481.1">
    <property type="nucleotide sequence ID" value="NZ_JBHUHR010000023.1"/>
</dbReference>
<dbReference type="EMBL" id="JBHUHR010000023">
    <property type="protein sequence ID" value="MFD2034906.1"/>
    <property type="molecule type" value="Genomic_DNA"/>
</dbReference>
<organism evidence="1 2">
    <name type="scientific">Belliella marina</name>
    <dbReference type="NCBI Taxonomy" id="1644146"/>
    <lineage>
        <taxon>Bacteria</taxon>
        <taxon>Pseudomonadati</taxon>
        <taxon>Bacteroidota</taxon>
        <taxon>Cytophagia</taxon>
        <taxon>Cytophagales</taxon>
        <taxon>Cyclobacteriaceae</taxon>
        <taxon>Belliella</taxon>
    </lineage>
</organism>
<accession>A0ABW4VMF7</accession>
<gene>
    <name evidence="1" type="ORF">ACFSKL_08900</name>
</gene>